<accession>E1YJ13</accession>
<reference evidence="1" key="1">
    <citation type="journal article" date="2011" name="Environ. Microbiol.">
        <title>Genomic insights into the metabolic potential of the polycyclic aromatic hydrocarbon degrading sulfate-reducing Deltaproteobacterium N47.</title>
        <authorList>
            <person name="Bergmann F."/>
            <person name="Selesi D."/>
            <person name="Weinmaier T."/>
            <person name="Tischler P."/>
            <person name="Rattei T."/>
            <person name="Meckenstock R.U."/>
        </authorList>
    </citation>
    <scope>NUCLEOTIDE SEQUENCE</scope>
</reference>
<proteinExistence type="predicted"/>
<sequence length="35" mass="4132">MKRSRKYLFDFFLYTAYIKEPGAVNKVSHKALLPV</sequence>
<name>E1YJ13_9BACT</name>
<gene>
    <name evidence="1" type="ORF">N47_E47790</name>
</gene>
<evidence type="ECO:0000313" key="1">
    <source>
        <dbReference type="EMBL" id="CBX31267.1"/>
    </source>
</evidence>
<organism evidence="1">
    <name type="scientific">uncultured Desulfobacterium sp</name>
    <dbReference type="NCBI Taxonomy" id="201089"/>
    <lineage>
        <taxon>Bacteria</taxon>
        <taxon>Pseudomonadati</taxon>
        <taxon>Thermodesulfobacteriota</taxon>
        <taxon>Desulfobacteria</taxon>
        <taxon>Desulfobacterales</taxon>
        <taxon>Desulfobacteriaceae</taxon>
        <taxon>Desulfobacterium</taxon>
        <taxon>environmental samples</taxon>
    </lineage>
</organism>
<dbReference type="EMBL" id="FR695877">
    <property type="protein sequence ID" value="CBX31267.1"/>
    <property type="molecule type" value="Genomic_DNA"/>
</dbReference>
<protein>
    <submittedName>
        <fullName evidence="1">Uncharacterized protein</fullName>
    </submittedName>
</protein>
<dbReference type="AlphaFoldDB" id="E1YJ13"/>